<dbReference type="AlphaFoldDB" id="A0A1W4WF76"/>
<dbReference type="CTD" id="64978"/>
<dbReference type="OrthoDB" id="2153661at2759"/>
<dbReference type="Pfam" id="PF01161">
    <property type="entry name" value="PBP"/>
    <property type="match status" value="1"/>
</dbReference>
<dbReference type="GeneID" id="108732447"/>
<proteinExistence type="inferred from homology"/>
<dbReference type="RefSeq" id="XP_018318763.1">
    <property type="nucleotide sequence ID" value="XM_018463261.2"/>
</dbReference>
<dbReference type="FunFam" id="3.90.280.10:FF:000002">
    <property type="entry name" value="39S ribosomal protein L38, mitochondrial"/>
    <property type="match status" value="1"/>
</dbReference>
<dbReference type="InParanoid" id="A0A1W4WF76"/>
<evidence type="ECO:0000256" key="9">
    <source>
        <dbReference type="ARBA" id="ARBA00041206"/>
    </source>
</evidence>
<accession>A0A1W4WF76</accession>
<evidence type="ECO:0000256" key="3">
    <source>
        <dbReference type="ARBA" id="ARBA00022980"/>
    </source>
</evidence>
<evidence type="ECO:0000256" key="5">
    <source>
        <dbReference type="ARBA" id="ARBA00023128"/>
    </source>
</evidence>
<dbReference type="PANTHER" id="PTHR11362:SF133">
    <property type="entry name" value="LARGE RIBOSOMAL SUBUNIT PROTEIN ML38"/>
    <property type="match status" value="1"/>
</dbReference>
<evidence type="ECO:0000256" key="1">
    <source>
        <dbReference type="ARBA" id="ARBA00004173"/>
    </source>
</evidence>
<dbReference type="FunCoup" id="A0A1W4WF76">
    <property type="interactions" value="504"/>
</dbReference>
<evidence type="ECO:0000256" key="8">
    <source>
        <dbReference type="ARBA" id="ARBA00039444"/>
    </source>
</evidence>
<keyword evidence="3 11" id="KW-0689">Ribosomal protein</keyword>
<organism evidence="10 11">
    <name type="scientific">Agrilus planipennis</name>
    <name type="common">Emerald ash borer</name>
    <name type="synonym">Agrilus marcopoli</name>
    <dbReference type="NCBI Taxonomy" id="224129"/>
    <lineage>
        <taxon>Eukaryota</taxon>
        <taxon>Metazoa</taxon>
        <taxon>Ecdysozoa</taxon>
        <taxon>Arthropoda</taxon>
        <taxon>Hexapoda</taxon>
        <taxon>Insecta</taxon>
        <taxon>Pterygota</taxon>
        <taxon>Neoptera</taxon>
        <taxon>Endopterygota</taxon>
        <taxon>Coleoptera</taxon>
        <taxon>Polyphaga</taxon>
        <taxon>Elateriformia</taxon>
        <taxon>Buprestoidea</taxon>
        <taxon>Buprestidae</taxon>
        <taxon>Agrilinae</taxon>
        <taxon>Agrilus</taxon>
    </lineage>
</organism>
<dbReference type="CDD" id="cd00866">
    <property type="entry name" value="PEBP_euk"/>
    <property type="match status" value="1"/>
</dbReference>
<name>A0A1W4WF76_AGRPL</name>
<evidence type="ECO:0000256" key="4">
    <source>
        <dbReference type="ARBA" id="ARBA00023054"/>
    </source>
</evidence>
<dbReference type="Gene3D" id="3.90.280.10">
    <property type="entry name" value="PEBP-like"/>
    <property type="match status" value="1"/>
</dbReference>
<dbReference type="InterPro" id="IPR036610">
    <property type="entry name" value="PEBP-like_sf"/>
</dbReference>
<dbReference type="InterPro" id="IPR035810">
    <property type="entry name" value="PEBP_euk"/>
</dbReference>
<dbReference type="SUPFAM" id="SSF49777">
    <property type="entry name" value="PEBP-like"/>
    <property type="match status" value="1"/>
</dbReference>
<evidence type="ECO:0000313" key="11">
    <source>
        <dbReference type="RefSeq" id="XP_018318763.1"/>
    </source>
</evidence>
<keyword evidence="4" id="KW-0175">Coiled coil</keyword>
<keyword evidence="10" id="KW-1185">Reference proteome</keyword>
<dbReference type="InterPro" id="IPR008914">
    <property type="entry name" value="PEBP"/>
</dbReference>
<dbReference type="KEGG" id="apln:108732447"/>
<sequence length="403" mass="47039">MISNSCKLLNANFNSKLCSTICVSVRHGHHMRGKPPGVARTLEQRLAEINYKDPKLYYKVDIGLPHRSYSVGEERRKRMAFLKARRNDPQFQKLSKSKNWLIKLDEVKSVGANGAAQYQLKEIATHFSIFDHLFGDAYFVPRVPLQVQYSFDSAVLPVYSGNVIKPSEAAKKPIVNYDANDGTLWSVLLTCPDGNFTEQNAEYIHWFVGNIPGNKITDGETVVEYLQPIPPKGTGFHRYIFILYKQEKLLDFSSYKINGPGLTLAERNFKTYDFYKERQDDITPAGLAFFQSDWDKSLKDFFHNKLNMREPIFEYDFPPPYIRPQEWFPKRKPFNIYMDKYRDPKQINKEFLERKLKNVHPFKAPPPPLPYPNARYFEGYVPSWLKEEIRKSRLGWGRINDIK</sequence>
<dbReference type="GO" id="GO:0005762">
    <property type="term" value="C:mitochondrial large ribosomal subunit"/>
    <property type="evidence" value="ECO:0007669"/>
    <property type="project" value="TreeGrafter"/>
</dbReference>
<evidence type="ECO:0000256" key="7">
    <source>
        <dbReference type="ARBA" id="ARBA00038016"/>
    </source>
</evidence>
<dbReference type="GO" id="GO:0005743">
    <property type="term" value="C:mitochondrial inner membrane"/>
    <property type="evidence" value="ECO:0007669"/>
    <property type="project" value="UniProtKB-ARBA"/>
</dbReference>
<dbReference type="PANTHER" id="PTHR11362">
    <property type="entry name" value="PHOSPHATIDYLETHANOLAMINE-BINDING PROTEIN"/>
    <property type="match status" value="1"/>
</dbReference>
<gene>
    <name evidence="11" type="primary">LOC108732447</name>
</gene>
<dbReference type="STRING" id="224129.A0A1W4WF76"/>
<keyword evidence="6" id="KW-0687">Ribonucleoprotein</keyword>
<evidence type="ECO:0000256" key="2">
    <source>
        <dbReference type="ARBA" id="ARBA00022946"/>
    </source>
</evidence>
<dbReference type="Proteomes" id="UP000192223">
    <property type="component" value="Unplaced"/>
</dbReference>
<comment type="subcellular location">
    <subcellularLocation>
        <location evidence="1">Mitochondrion</location>
    </subcellularLocation>
</comment>
<evidence type="ECO:0000313" key="10">
    <source>
        <dbReference type="Proteomes" id="UP000192223"/>
    </source>
</evidence>
<keyword evidence="5" id="KW-0496">Mitochondrion</keyword>
<reference evidence="11" key="1">
    <citation type="submission" date="2025-08" db="UniProtKB">
        <authorList>
            <consortium name="RefSeq"/>
        </authorList>
    </citation>
    <scope>IDENTIFICATION</scope>
    <source>
        <tissue evidence="11">Entire body</tissue>
    </source>
</reference>
<comment type="similarity">
    <text evidence="7">Belongs to the phosphatidylethanolamine-binding protein family. Mitochondrion-specific ribosomal protein mL38 subfamily.</text>
</comment>
<evidence type="ECO:0000256" key="6">
    <source>
        <dbReference type="ARBA" id="ARBA00023274"/>
    </source>
</evidence>
<keyword evidence="2" id="KW-0809">Transit peptide</keyword>
<protein>
    <recommendedName>
        <fullName evidence="8">Large ribosomal subunit protein mL38</fullName>
    </recommendedName>
    <alternativeName>
        <fullName evidence="9">39S ribosomal protein L38, mitochondrial</fullName>
    </alternativeName>
</protein>